<protein>
    <submittedName>
        <fullName evidence="1">Uncharacterized protein</fullName>
    </submittedName>
</protein>
<evidence type="ECO:0000313" key="2">
    <source>
        <dbReference type="Proteomes" id="UP000288983"/>
    </source>
</evidence>
<dbReference type="RefSeq" id="WP_128324911.1">
    <property type="nucleotide sequence ID" value="NZ_QJRG01000047.1"/>
</dbReference>
<proteinExistence type="predicted"/>
<dbReference type="EMBL" id="QJRG01000047">
    <property type="protein sequence ID" value="RWU21308.1"/>
    <property type="molecule type" value="Genomic_DNA"/>
</dbReference>
<accession>A0A443ZQD3</accession>
<reference evidence="1 2" key="1">
    <citation type="submission" date="2018-06" db="EMBL/GenBank/DDBJ databases">
        <title>Bacteria isolated from soil of Wuhan.</title>
        <authorList>
            <person name="Wei X."/>
            <person name="Chunhua H."/>
        </authorList>
    </citation>
    <scope>NUCLEOTIDE SEQUENCE [LARGE SCALE GENOMIC DNA]</scope>
    <source>
        <strain evidence="2">xwS2</strain>
    </source>
</reference>
<name>A0A443ZQD3_9PSED</name>
<organism evidence="1 2">
    <name type="scientific">Pseudomonas alkylphenolica</name>
    <dbReference type="NCBI Taxonomy" id="237609"/>
    <lineage>
        <taxon>Bacteria</taxon>
        <taxon>Pseudomonadati</taxon>
        <taxon>Pseudomonadota</taxon>
        <taxon>Gammaproteobacteria</taxon>
        <taxon>Pseudomonadales</taxon>
        <taxon>Pseudomonadaceae</taxon>
        <taxon>Pseudomonas</taxon>
    </lineage>
</organism>
<comment type="caution">
    <text evidence="1">The sequence shown here is derived from an EMBL/GenBank/DDBJ whole genome shotgun (WGS) entry which is preliminary data.</text>
</comment>
<dbReference type="AlphaFoldDB" id="A0A443ZQD3"/>
<gene>
    <name evidence="1" type="ORF">DM813_19160</name>
</gene>
<dbReference type="Proteomes" id="UP000288983">
    <property type="component" value="Unassembled WGS sequence"/>
</dbReference>
<evidence type="ECO:0000313" key="1">
    <source>
        <dbReference type="EMBL" id="RWU21308.1"/>
    </source>
</evidence>
<sequence length="104" mass="11750">MYGSLSAAELGNLFLAFKVVLQYPDHAKQKCVMAKWVLELISEAFAAGRLEDLRLWTVFSRVYLLPGKYPEDLHHNVGAFLSTELAMAQGTPCQYFDLSDMFTI</sequence>